<comment type="caution">
    <text evidence="2">The sequence shown here is derived from an EMBL/GenBank/DDBJ whole genome shotgun (WGS) entry which is preliminary data.</text>
</comment>
<evidence type="ECO:0000256" key="1">
    <source>
        <dbReference type="SAM" id="MobiDB-lite"/>
    </source>
</evidence>
<feature type="region of interest" description="Disordered" evidence="1">
    <location>
        <begin position="265"/>
        <end position="303"/>
    </location>
</feature>
<evidence type="ECO:0000313" key="2">
    <source>
        <dbReference type="EMBL" id="KAI1715665.1"/>
    </source>
</evidence>
<accession>A0AAD4N2Q0</accession>
<keyword evidence="3" id="KW-1185">Reference proteome</keyword>
<sequence>MSGHQRKNAQKPVSSDQKSESNYSTLRCTVRVVPFRHRTVVPSKAVDKSISSGKSKRLWTKRRDVPKLSSDFRRHKSPKKIRPKGSPYAKNVFYEPMGDVPIRDKVKKTIMTKSRKPAKPSIETVELSPNFSAGSPWVSKVFCDASVCTSDTNLTENGSRKLFDTPMTKGLYDSPNNREKQKSSTLKPQKSSPIIVELSPELSIGKSRKDGRIESSQCLCHREYPLAIRLPHGVSSNCSIRHCDMGKLEPKQDGNKAYPKQEARFVAIPRSGKSSQIRMQNPKESLSSNESDPEESPIENDSKKTINRAKFSFDALPSYISRNNNVNFVNAEIQTEANVAKVDEKPDIEKPDNDSWIVLAWMILCTLLYRSELEKPCPNICSFGF</sequence>
<dbReference type="AlphaFoldDB" id="A0AAD4N2Q0"/>
<organism evidence="2 3">
    <name type="scientific">Ditylenchus destructor</name>
    <dbReference type="NCBI Taxonomy" id="166010"/>
    <lineage>
        <taxon>Eukaryota</taxon>
        <taxon>Metazoa</taxon>
        <taxon>Ecdysozoa</taxon>
        <taxon>Nematoda</taxon>
        <taxon>Chromadorea</taxon>
        <taxon>Rhabditida</taxon>
        <taxon>Tylenchina</taxon>
        <taxon>Tylenchomorpha</taxon>
        <taxon>Sphaerularioidea</taxon>
        <taxon>Anguinidae</taxon>
        <taxon>Anguininae</taxon>
        <taxon>Ditylenchus</taxon>
    </lineage>
</organism>
<feature type="compositionally biased region" description="Polar residues" evidence="1">
    <location>
        <begin position="183"/>
        <end position="192"/>
    </location>
</feature>
<dbReference type="Proteomes" id="UP001201812">
    <property type="component" value="Unassembled WGS sequence"/>
</dbReference>
<feature type="region of interest" description="Disordered" evidence="1">
    <location>
        <begin position="1"/>
        <end position="26"/>
    </location>
</feature>
<protein>
    <submittedName>
        <fullName evidence="2">Uncharacterized protein</fullName>
    </submittedName>
</protein>
<feature type="region of interest" description="Disordered" evidence="1">
    <location>
        <begin position="155"/>
        <end position="194"/>
    </location>
</feature>
<gene>
    <name evidence="2" type="ORF">DdX_07989</name>
</gene>
<feature type="compositionally biased region" description="Polar residues" evidence="1">
    <location>
        <begin position="272"/>
        <end position="290"/>
    </location>
</feature>
<evidence type="ECO:0000313" key="3">
    <source>
        <dbReference type="Proteomes" id="UP001201812"/>
    </source>
</evidence>
<name>A0AAD4N2Q0_9BILA</name>
<feature type="compositionally biased region" description="Polar residues" evidence="1">
    <location>
        <begin position="11"/>
        <end position="26"/>
    </location>
</feature>
<proteinExistence type="predicted"/>
<reference evidence="2" key="1">
    <citation type="submission" date="2022-01" db="EMBL/GenBank/DDBJ databases">
        <title>Genome Sequence Resource for Two Populations of Ditylenchus destructor, the Migratory Endoparasitic Phytonematode.</title>
        <authorList>
            <person name="Zhang H."/>
            <person name="Lin R."/>
            <person name="Xie B."/>
        </authorList>
    </citation>
    <scope>NUCLEOTIDE SEQUENCE</scope>
    <source>
        <strain evidence="2">BazhouSP</strain>
    </source>
</reference>
<dbReference type="EMBL" id="JAKKPZ010000011">
    <property type="protein sequence ID" value="KAI1715665.1"/>
    <property type="molecule type" value="Genomic_DNA"/>
</dbReference>